<dbReference type="Proteomes" id="UP001154240">
    <property type="component" value="Unassembled WGS sequence"/>
</dbReference>
<dbReference type="SUPFAM" id="SSF52151">
    <property type="entry name" value="FabD/lysophospholipase-like"/>
    <property type="match status" value="1"/>
</dbReference>
<gene>
    <name evidence="9" type="primary">fabD</name>
    <name evidence="9" type="ORF">OLX77_12700</name>
</gene>
<proteinExistence type="inferred from homology"/>
<feature type="active site" evidence="7">
    <location>
        <position position="201"/>
    </location>
</feature>
<organism evidence="9 10">
    <name type="scientific">Thiovibrio frasassiensis</name>
    <dbReference type="NCBI Taxonomy" id="2984131"/>
    <lineage>
        <taxon>Bacteria</taxon>
        <taxon>Pseudomonadati</taxon>
        <taxon>Thermodesulfobacteriota</taxon>
        <taxon>Desulfobulbia</taxon>
        <taxon>Desulfobulbales</taxon>
        <taxon>Thiovibrionaceae</taxon>
        <taxon>Thiovibrio</taxon>
    </lineage>
</organism>
<keyword evidence="4 6" id="KW-0012">Acyltransferase</keyword>
<dbReference type="RefSeq" id="WP_307633977.1">
    <property type="nucleotide sequence ID" value="NZ_JAPHEH010000001.1"/>
</dbReference>
<dbReference type="Gene3D" id="3.40.366.10">
    <property type="entry name" value="Malonyl-Coenzyme A Acyl Carrier Protein, domain 2"/>
    <property type="match status" value="1"/>
</dbReference>
<reference evidence="9" key="1">
    <citation type="journal article" date="2022" name="bioRxiv">
        <title>Thiovibrio frasassiensisgen. nov., sp. nov., an autotrophic, elemental sulfur disproportionating bacterium isolated from sulfidic karst sediment, and proposal of Thiovibrionaceae fam. nov.</title>
        <authorList>
            <person name="Aronson H."/>
            <person name="Thomas C."/>
            <person name="Bhattacharyya M."/>
            <person name="Eckstein S."/>
            <person name="Jensen S."/>
            <person name="Barco R."/>
            <person name="Macalady J."/>
            <person name="Amend J."/>
        </authorList>
    </citation>
    <scope>NUCLEOTIDE SEQUENCE</scope>
    <source>
        <strain evidence="9">RS19-109</strain>
    </source>
</reference>
<dbReference type="InterPro" id="IPR050858">
    <property type="entry name" value="Mal-CoA-ACP_Trans/PKS_FabD"/>
</dbReference>
<dbReference type="InterPro" id="IPR004410">
    <property type="entry name" value="Malonyl_CoA-ACP_transAc_FabD"/>
</dbReference>
<evidence type="ECO:0000256" key="4">
    <source>
        <dbReference type="ARBA" id="ARBA00023315"/>
    </source>
</evidence>
<evidence type="ECO:0000256" key="2">
    <source>
        <dbReference type="ARBA" id="ARBA00018953"/>
    </source>
</evidence>
<dbReference type="PANTHER" id="PTHR42681">
    <property type="entry name" value="MALONYL-COA-ACYL CARRIER PROTEIN TRANSACYLASE, MITOCHONDRIAL"/>
    <property type="match status" value="1"/>
</dbReference>
<dbReference type="Gene3D" id="3.30.70.250">
    <property type="entry name" value="Malonyl-CoA ACP transacylase, ACP-binding"/>
    <property type="match status" value="1"/>
</dbReference>
<evidence type="ECO:0000256" key="5">
    <source>
        <dbReference type="ARBA" id="ARBA00048462"/>
    </source>
</evidence>
<dbReference type="Pfam" id="PF00698">
    <property type="entry name" value="Acyl_transf_1"/>
    <property type="match status" value="1"/>
</dbReference>
<comment type="catalytic activity">
    <reaction evidence="5 6">
        <text>holo-[ACP] + malonyl-CoA = malonyl-[ACP] + CoA</text>
        <dbReference type="Rhea" id="RHEA:41792"/>
        <dbReference type="Rhea" id="RHEA-COMP:9623"/>
        <dbReference type="Rhea" id="RHEA-COMP:9685"/>
        <dbReference type="ChEBI" id="CHEBI:57287"/>
        <dbReference type="ChEBI" id="CHEBI:57384"/>
        <dbReference type="ChEBI" id="CHEBI:64479"/>
        <dbReference type="ChEBI" id="CHEBI:78449"/>
        <dbReference type="EC" id="2.3.1.39"/>
    </reaction>
</comment>
<evidence type="ECO:0000256" key="7">
    <source>
        <dbReference type="PIRSR" id="PIRSR000446-1"/>
    </source>
</evidence>
<dbReference type="GO" id="GO:0005829">
    <property type="term" value="C:cytosol"/>
    <property type="evidence" value="ECO:0007669"/>
    <property type="project" value="TreeGrafter"/>
</dbReference>
<evidence type="ECO:0000256" key="6">
    <source>
        <dbReference type="PIRNR" id="PIRNR000446"/>
    </source>
</evidence>
<dbReference type="AlphaFoldDB" id="A0A9X4MI20"/>
<evidence type="ECO:0000256" key="1">
    <source>
        <dbReference type="ARBA" id="ARBA00013258"/>
    </source>
</evidence>
<sequence>MAEAKIAVLFPGQGSQFLGMGKEFLETDADARALMGMAEKISGFPLTRLCQDGPMEELTRTVHLQPAMTVMNLICWQALAKAGVKPAFFAGHSLGEYGALAAAGIVSPEETLALVTERGRLMEREAAANPGGMQAVVKLPIEAVRGIVESAKAAGKITVANHNSAEQVVISGEEAALAVAAPLVKEKGGKAIPLKVSGAWHSELIAGAVPDFEAAMAKVTFNAPATPVLFNVTAASESDPAAIRQIMARQIASTVRWLEIVEKLMAEEVRVFIEVGPKTVLTGLLGKIIPPDYEHRCFQFDTPEGLAKMLEAL</sequence>
<protein>
    <recommendedName>
        <fullName evidence="2 6">Malonyl CoA-acyl carrier protein transacylase</fullName>
        <ecNumber evidence="1 6">2.3.1.39</ecNumber>
    </recommendedName>
</protein>
<dbReference type="InterPro" id="IPR016036">
    <property type="entry name" value="Malonyl_transacylase_ACP-bd"/>
</dbReference>
<accession>A0A9X4MI20</accession>
<dbReference type="NCBIfam" id="TIGR00128">
    <property type="entry name" value="fabD"/>
    <property type="match status" value="1"/>
</dbReference>
<dbReference type="InterPro" id="IPR001227">
    <property type="entry name" value="Ac_transferase_dom_sf"/>
</dbReference>
<dbReference type="EC" id="2.3.1.39" evidence="1 6"/>
<comment type="similarity">
    <text evidence="6">Belongs to the fabD family.</text>
</comment>
<dbReference type="SMART" id="SM00827">
    <property type="entry name" value="PKS_AT"/>
    <property type="match status" value="1"/>
</dbReference>
<evidence type="ECO:0000256" key="3">
    <source>
        <dbReference type="ARBA" id="ARBA00022679"/>
    </source>
</evidence>
<dbReference type="PANTHER" id="PTHR42681:SF1">
    <property type="entry name" value="MALONYL-COA-ACYL CARRIER PROTEIN TRANSACYLASE, MITOCHONDRIAL"/>
    <property type="match status" value="1"/>
</dbReference>
<dbReference type="SUPFAM" id="SSF55048">
    <property type="entry name" value="Probable ACP-binding domain of malonyl-CoA ACP transacylase"/>
    <property type="match status" value="1"/>
</dbReference>
<evidence type="ECO:0000313" key="9">
    <source>
        <dbReference type="EMBL" id="MDG4477012.1"/>
    </source>
</evidence>
<evidence type="ECO:0000313" key="10">
    <source>
        <dbReference type="Proteomes" id="UP001154240"/>
    </source>
</evidence>
<dbReference type="InterPro" id="IPR024925">
    <property type="entry name" value="Malonyl_CoA-ACP_transAc"/>
</dbReference>
<feature type="active site" evidence="7">
    <location>
        <position position="93"/>
    </location>
</feature>
<dbReference type="PIRSF" id="PIRSF000446">
    <property type="entry name" value="Mct"/>
    <property type="match status" value="1"/>
</dbReference>
<feature type="domain" description="Malonyl-CoA:ACP transacylase (MAT)" evidence="8">
    <location>
        <begin position="9"/>
        <end position="297"/>
    </location>
</feature>
<dbReference type="InterPro" id="IPR016035">
    <property type="entry name" value="Acyl_Trfase/lysoPLipase"/>
</dbReference>
<name>A0A9X4MI20_9BACT</name>
<dbReference type="GO" id="GO:0006633">
    <property type="term" value="P:fatty acid biosynthetic process"/>
    <property type="evidence" value="ECO:0007669"/>
    <property type="project" value="TreeGrafter"/>
</dbReference>
<comment type="caution">
    <text evidence="9">The sequence shown here is derived from an EMBL/GenBank/DDBJ whole genome shotgun (WGS) entry which is preliminary data.</text>
</comment>
<dbReference type="InterPro" id="IPR014043">
    <property type="entry name" value="Acyl_transferase_dom"/>
</dbReference>
<keyword evidence="10" id="KW-1185">Reference proteome</keyword>
<reference evidence="9" key="2">
    <citation type="submission" date="2022-10" db="EMBL/GenBank/DDBJ databases">
        <authorList>
            <person name="Aronson H.S."/>
        </authorList>
    </citation>
    <scope>NUCLEOTIDE SEQUENCE</scope>
    <source>
        <strain evidence="9">RS19-109</strain>
    </source>
</reference>
<keyword evidence="3 6" id="KW-0808">Transferase</keyword>
<dbReference type="EMBL" id="JAPHEH010000001">
    <property type="protein sequence ID" value="MDG4477012.1"/>
    <property type="molecule type" value="Genomic_DNA"/>
</dbReference>
<dbReference type="GO" id="GO:0004314">
    <property type="term" value="F:[acyl-carrier-protein] S-malonyltransferase activity"/>
    <property type="evidence" value="ECO:0007669"/>
    <property type="project" value="UniProtKB-EC"/>
</dbReference>
<evidence type="ECO:0000259" key="8">
    <source>
        <dbReference type="SMART" id="SM00827"/>
    </source>
</evidence>